<dbReference type="Gene3D" id="3.30.360.10">
    <property type="entry name" value="Dihydrodipicolinate Reductase, domain 2"/>
    <property type="match status" value="1"/>
</dbReference>
<dbReference type="eggNOG" id="ENOG502RYP6">
    <property type="taxonomic scope" value="Eukaryota"/>
</dbReference>
<dbReference type="GO" id="GO:0000166">
    <property type="term" value="F:nucleotide binding"/>
    <property type="evidence" value="ECO:0007669"/>
    <property type="project" value="InterPro"/>
</dbReference>
<dbReference type="InterPro" id="IPR055170">
    <property type="entry name" value="GFO_IDH_MocA-like_dom"/>
</dbReference>
<organism evidence="4 5">
    <name type="scientific">Thalassiosira pseudonana</name>
    <name type="common">Marine diatom</name>
    <name type="synonym">Cyclotella nana</name>
    <dbReference type="NCBI Taxonomy" id="35128"/>
    <lineage>
        <taxon>Eukaryota</taxon>
        <taxon>Sar</taxon>
        <taxon>Stramenopiles</taxon>
        <taxon>Ochrophyta</taxon>
        <taxon>Bacillariophyta</taxon>
        <taxon>Coscinodiscophyceae</taxon>
        <taxon>Thalassiosirophycidae</taxon>
        <taxon>Thalassiosirales</taxon>
        <taxon>Thalassiosiraceae</taxon>
        <taxon>Thalassiosira</taxon>
    </lineage>
</organism>
<dbReference type="SUPFAM" id="SSF51735">
    <property type="entry name" value="NAD(P)-binding Rossmann-fold domains"/>
    <property type="match status" value="1"/>
</dbReference>
<dbReference type="HOGENOM" id="CLU_587292_0_0_1"/>
<dbReference type="OMA" id="NGATICC"/>
<dbReference type="PaxDb" id="35128-Thaps2426"/>
<evidence type="ECO:0000313" key="4">
    <source>
        <dbReference type="EMBL" id="EED95260.1"/>
    </source>
</evidence>
<evidence type="ECO:0000256" key="1">
    <source>
        <dbReference type="ARBA" id="ARBA00010928"/>
    </source>
</evidence>
<accession>B8BUC0</accession>
<dbReference type="InterPro" id="IPR036291">
    <property type="entry name" value="NAD(P)-bd_dom_sf"/>
</dbReference>
<evidence type="ECO:0000259" key="3">
    <source>
        <dbReference type="Pfam" id="PF22725"/>
    </source>
</evidence>
<dbReference type="Pfam" id="PF01408">
    <property type="entry name" value="GFO_IDH_MocA"/>
    <property type="match status" value="1"/>
</dbReference>
<dbReference type="AlphaFoldDB" id="B8BUC0"/>
<dbReference type="SUPFAM" id="SSF55347">
    <property type="entry name" value="Glyceraldehyde-3-phosphate dehydrogenase-like, C-terminal domain"/>
    <property type="match status" value="1"/>
</dbReference>
<dbReference type="InterPro" id="IPR051450">
    <property type="entry name" value="Gfo/Idh/MocA_Oxidoreductases"/>
</dbReference>
<dbReference type="Gene3D" id="3.40.50.720">
    <property type="entry name" value="NAD(P)-binding Rossmann-like Domain"/>
    <property type="match status" value="1"/>
</dbReference>
<comment type="similarity">
    <text evidence="1">Belongs to the Gfo/Idh/MocA family.</text>
</comment>
<dbReference type="PANTHER" id="PTHR43377:SF1">
    <property type="entry name" value="BILIVERDIN REDUCTASE A"/>
    <property type="match status" value="1"/>
</dbReference>
<protein>
    <submittedName>
        <fullName evidence="4">Uncharacterized protein</fullName>
    </submittedName>
</protein>
<dbReference type="EMBL" id="CM000639">
    <property type="protein sequence ID" value="EED95260.1"/>
    <property type="molecule type" value="Genomic_DNA"/>
</dbReference>
<dbReference type="Proteomes" id="UP000001449">
    <property type="component" value="Chromosome 2"/>
</dbReference>
<sequence>MESKEPPTNVARIAVIGCGWWAQGWHLPHLAANANIKIAAIVDPSQHPKSTLTSTPMLSLTELSKKYNCPHYSSISDLLVDPEVGPLIDGAIISTSHSSHYTVGTALLQEGIHRRKMAEAIEREEEGSATSGKKRKLHTTVCHRAINILMEKPMTTSVDEANKLWEMSTLTYPEGAFVINHTASYRPQTEVARRIIASDQIGKIRHISASMNGPLMWLFDDVKNEAWVSKSASMAGNGFAWGQIAHLLAWIYTVLGTGINTGDGSGDAKVDIATPTNVYCTMTYAPNTGADASFAAVITCRDGVTFSLNGTALLPGSQYADPPVGKLIRVEMYGTNGCLMYGGDDKIPESGRMELRRSVVGKEEDGRVEYPCAHEKIMEDGFYFEDGNQDGNGPGSMKAFLEACRTSSTKFERSLSDREERSNASTAIVREESIVNDSLIGLRTVQIIDAMYRSALSGNAELVKKE</sequence>
<feature type="domain" description="Gfo/Idh/MocA-like oxidoreductase N-terminal" evidence="2">
    <location>
        <begin position="12"/>
        <end position="113"/>
    </location>
</feature>
<name>B8BUC0_THAPS</name>
<dbReference type="PANTHER" id="PTHR43377">
    <property type="entry name" value="BILIVERDIN REDUCTASE A"/>
    <property type="match status" value="1"/>
</dbReference>
<reference evidence="4 5" key="1">
    <citation type="journal article" date="2004" name="Science">
        <title>The genome of the diatom Thalassiosira pseudonana: ecology, evolution, and metabolism.</title>
        <authorList>
            <person name="Armbrust E.V."/>
            <person name="Berges J.A."/>
            <person name="Bowler C."/>
            <person name="Green B.R."/>
            <person name="Martinez D."/>
            <person name="Putnam N.H."/>
            <person name="Zhou S."/>
            <person name="Allen A.E."/>
            <person name="Apt K.E."/>
            <person name="Bechner M."/>
            <person name="Brzezinski M.A."/>
            <person name="Chaal B.K."/>
            <person name="Chiovitti A."/>
            <person name="Davis A.K."/>
            <person name="Demarest M.S."/>
            <person name="Detter J.C."/>
            <person name="Glavina T."/>
            <person name="Goodstein D."/>
            <person name="Hadi M.Z."/>
            <person name="Hellsten U."/>
            <person name="Hildebrand M."/>
            <person name="Jenkins B.D."/>
            <person name="Jurka J."/>
            <person name="Kapitonov V.V."/>
            <person name="Kroger N."/>
            <person name="Lau W.W."/>
            <person name="Lane T.W."/>
            <person name="Larimer F.W."/>
            <person name="Lippmeier J.C."/>
            <person name="Lucas S."/>
            <person name="Medina M."/>
            <person name="Montsant A."/>
            <person name="Obornik M."/>
            <person name="Parker M.S."/>
            <person name="Palenik B."/>
            <person name="Pazour G.J."/>
            <person name="Richardson P.M."/>
            <person name="Rynearson T.A."/>
            <person name="Saito M.A."/>
            <person name="Schwartz D.C."/>
            <person name="Thamatrakoln K."/>
            <person name="Valentin K."/>
            <person name="Vardi A."/>
            <person name="Wilkerson F.P."/>
            <person name="Rokhsar D.S."/>
        </authorList>
    </citation>
    <scope>NUCLEOTIDE SEQUENCE [LARGE SCALE GENOMIC DNA]</scope>
    <source>
        <strain evidence="4 5">CCMP1335</strain>
    </source>
</reference>
<reference evidence="4 5" key="2">
    <citation type="journal article" date="2008" name="Nature">
        <title>The Phaeodactylum genome reveals the evolutionary history of diatom genomes.</title>
        <authorList>
            <person name="Bowler C."/>
            <person name="Allen A.E."/>
            <person name="Badger J.H."/>
            <person name="Grimwood J."/>
            <person name="Jabbari K."/>
            <person name="Kuo A."/>
            <person name="Maheswari U."/>
            <person name="Martens C."/>
            <person name="Maumus F."/>
            <person name="Otillar R.P."/>
            <person name="Rayko E."/>
            <person name="Salamov A."/>
            <person name="Vandepoele K."/>
            <person name="Beszteri B."/>
            <person name="Gruber A."/>
            <person name="Heijde M."/>
            <person name="Katinka M."/>
            <person name="Mock T."/>
            <person name="Valentin K."/>
            <person name="Verret F."/>
            <person name="Berges J.A."/>
            <person name="Brownlee C."/>
            <person name="Cadoret J.P."/>
            <person name="Chiovitti A."/>
            <person name="Choi C.J."/>
            <person name="Coesel S."/>
            <person name="De Martino A."/>
            <person name="Detter J.C."/>
            <person name="Durkin C."/>
            <person name="Falciatore A."/>
            <person name="Fournet J."/>
            <person name="Haruta M."/>
            <person name="Huysman M.J."/>
            <person name="Jenkins B.D."/>
            <person name="Jiroutova K."/>
            <person name="Jorgensen R.E."/>
            <person name="Joubert Y."/>
            <person name="Kaplan A."/>
            <person name="Kroger N."/>
            <person name="Kroth P.G."/>
            <person name="La Roche J."/>
            <person name="Lindquist E."/>
            <person name="Lommer M."/>
            <person name="Martin-Jezequel V."/>
            <person name="Lopez P.J."/>
            <person name="Lucas S."/>
            <person name="Mangogna M."/>
            <person name="McGinnis K."/>
            <person name="Medlin L.K."/>
            <person name="Montsant A."/>
            <person name="Oudot-Le Secq M.P."/>
            <person name="Napoli C."/>
            <person name="Obornik M."/>
            <person name="Parker M.S."/>
            <person name="Petit J.L."/>
            <person name="Porcel B.M."/>
            <person name="Poulsen N."/>
            <person name="Robison M."/>
            <person name="Rychlewski L."/>
            <person name="Rynearson T.A."/>
            <person name="Schmutz J."/>
            <person name="Shapiro H."/>
            <person name="Siaut M."/>
            <person name="Stanley M."/>
            <person name="Sussman M.R."/>
            <person name="Taylor A.R."/>
            <person name="Vardi A."/>
            <person name="von Dassow P."/>
            <person name="Vyverman W."/>
            <person name="Willis A."/>
            <person name="Wyrwicz L.S."/>
            <person name="Rokhsar D.S."/>
            <person name="Weissenbach J."/>
            <person name="Armbrust E.V."/>
            <person name="Green B.R."/>
            <person name="Van de Peer Y."/>
            <person name="Grigoriev I.V."/>
        </authorList>
    </citation>
    <scope>NUCLEOTIDE SEQUENCE [LARGE SCALE GENOMIC DNA]</scope>
    <source>
        <strain evidence="4 5">CCMP1335</strain>
    </source>
</reference>
<dbReference type="GeneID" id="7444626"/>
<dbReference type="Pfam" id="PF22725">
    <property type="entry name" value="GFO_IDH_MocA_C3"/>
    <property type="match status" value="1"/>
</dbReference>
<keyword evidence="5" id="KW-1185">Reference proteome</keyword>
<dbReference type="InterPro" id="IPR000683">
    <property type="entry name" value="Gfo/Idh/MocA-like_OxRdtase_N"/>
</dbReference>
<dbReference type="RefSeq" id="XP_002287817.1">
    <property type="nucleotide sequence ID" value="XM_002287781.1"/>
</dbReference>
<proteinExistence type="inferred from homology"/>
<dbReference type="KEGG" id="tps:THAPSDRAFT_2426"/>
<evidence type="ECO:0000313" key="5">
    <source>
        <dbReference type="Proteomes" id="UP000001449"/>
    </source>
</evidence>
<gene>
    <name evidence="4" type="ORF">THAPSDRAFT_2426</name>
</gene>
<feature type="domain" description="GFO/IDH/MocA-like oxidoreductase" evidence="3">
    <location>
        <begin position="192"/>
        <end position="339"/>
    </location>
</feature>
<dbReference type="InParanoid" id="B8BUC0"/>
<evidence type="ECO:0000259" key="2">
    <source>
        <dbReference type="Pfam" id="PF01408"/>
    </source>
</evidence>